<protein>
    <submittedName>
        <fullName evidence="2">Tripartite-type tricarboxylate transporter, receptor component TctC</fullName>
    </submittedName>
</protein>
<accession>A0A1W1Y6X6</accession>
<reference evidence="2 3" key="1">
    <citation type="submission" date="2017-04" db="EMBL/GenBank/DDBJ databases">
        <authorList>
            <person name="Afonso C.L."/>
            <person name="Miller P.J."/>
            <person name="Scott M.A."/>
            <person name="Spackman E."/>
            <person name="Goraichik I."/>
            <person name="Dimitrov K.M."/>
            <person name="Suarez D.L."/>
            <person name="Swayne D.E."/>
        </authorList>
    </citation>
    <scope>NUCLEOTIDE SEQUENCE [LARGE SCALE GENOMIC DNA]</scope>
    <source>
        <strain evidence="2 3">VK13</strain>
    </source>
</reference>
<evidence type="ECO:0000313" key="2">
    <source>
        <dbReference type="EMBL" id="SMC31889.1"/>
    </source>
</evidence>
<dbReference type="Proteomes" id="UP000192708">
    <property type="component" value="Unassembled WGS sequence"/>
</dbReference>
<dbReference type="InterPro" id="IPR005064">
    <property type="entry name" value="BUG"/>
</dbReference>
<dbReference type="InterPro" id="IPR042100">
    <property type="entry name" value="Bug_dom1"/>
</dbReference>
<dbReference type="RefSeq" id="WP_234986862.1">
    <property type="nucleotide sequence ID" value="NZ_FWXJ01000002.1"/>
</dbReference>
<keyword evidence="3" id="KW-1185">Reference proteome</keyword>
<dbReference type="Pfam" id="PF03401">
    <property type="entry name" value="TctC"/>
    <property type="match status" value="1"/>
</dbReference>
<dbReference type="PIRSF" id="PIRSF017082">
    <property type="entry name" value="YflP"/>
    <property type="match status" value="1"/>
</dbReference>
<dbReference type="Gene3D" id="3.40.190.10">
    <property type="entry name" value="Periplasmic binding protein-like II"/>
    <property type="match status" value="1"/>
</dbReference>
<dbReference type="AlphaFoldDB" id="A0A1W1Y6X6"/>
<dbReference type="PANTHER" id="PTHR42928">
    <property type="entry name" value="TRICARBOXYLATE-BINDING PROTEIN"/>
    <property type="match status" value="1"/>
</dbReference>
<dbReference type="Gene3D" id="3.40.190.150">
    <property type="entry name" value="Bordetella uptake gene, domain 1"/>
    <property type="match status" value="1"/>
</dbReference>
<proteinExistence type="inferred from homology"/>
<dbReference type="STRING" id="1938817.SAMN06296008_10247"/>
<comment type="similarity">
    <text evidence="1">Belongs to the UPF0065 (bug) family.</text>
</comment>
<gene>
    <name evidence="2" type="ORF">SAMN06296008_10247</name>
</gene>
<name>A0A1W1Y6X6_9BURK</name>
<evidence type="ECO:0000313" key="3">
    <source>
        <dbReference type="Proteomes" id="UP000192708"/>
    </source>
</evidence>
<keyword evidence="2" id="KW-0675">Receptor</keyword>
<organism evidence="2 3">
    <name type="scientific">Polynucleobacter kasalickyi</name>
    <dbReference type="NCBI Taxonomy" id="1938817"/>
    <lineage>
        <taxon>Bacteria</taxon>
        <taxon>Pseudomonadati</taxon>
        <taxon>Pseudomonadota</taxon>
        <taxon>Betaproteobacteria</taxon>
        <taxon>Burkholderiales</taxon>
        <taxon>Burkholderiaceae</taxon>
        <taxon>Polynucleobacter</taxon>
    </lineage>
</organism>
<sequence length="340" mass="36462">MKKTFTSLMLKKHLLSFFNLQALPLIGVCIAALGFSVPLQAQTYPNKSITIVVPTAPGGANDAMARIIAQNLSTKLGQPVIVDNKAGANGAIASEFVARANPDGYTLMFGYIGTHGINPVLQKLRYDPIKNFEPITMVATSPTLVVVNPNVNVNTAKELVTLLKAQPGKFSYASAGKGTAPHLSGELFKLNTGTDMLHVPYKGSSPAIVDTMAGVTQIMFPSLFTAYPQVKGGKLKALAIAGKKRSAVLPNVPTLNEQGIQHVEVDQWYAMFAPAGTPKAIITELNKVLVDILHDKGVEKKIEEQGADVETTTPDELAAFVKKESIRWKKVVDDAKITVD</sequence>
<dbReference type="CDD" id="cd13578">
    <property type="entry name" value="PBP2_Bug27"/>
    <property type="match status" value="1"/>
</dbReference>
<dbReference type="PANTHER" id="PTHR42928:SF5">
    <property type="entry name" value="BLR1237 PROTEIN"/>
    <property type="match status" value="1"/>
</dbReference>
<evidence type="ECO:0000256" key="1">
    <source>
        <dbReference type="ARBA" id="ARBA00006987"/>
    </source>
</evidence>
<dbReference type="EMBL" id="FWXJ01000002">
    <property type="protein sequence ID" value="SMC31889.1"/>
    <property type="molecule type" value="Genomic_DNA"/>
</dbReference>
<dbReference type="SUPFAM" id="SSF53850">
    <property type="entry name" value="Periplasmic binding protein-like II"/>
    <property type="match status" value="1"/>
</dbReference>